<reference evidence="13" key="1">
    <citation type="submission" date="2022-06" db="EMBL/GenBank/DDBJ databases">
        <title>Sneathiella actinostolidae sp. nov., isolated from a sea anemonein the Western Pacific Ocean.</title>
        <authorList>
            <person name="Wei M.J."/>
        </authorList>
    </citation>
    <scope>NUCLEOTIDE SEQUENCE</scope>
    <source>
        <strain evidence="13">PHK-P5</strain>
    </source>
</reference>
<dbReference type="EC" id="3.5.3.1" evidence="2 9"/>
<evidence type="ECO:0000256" key="3">
    <source>
        <dbReference type="ARBA" id="ARBA00018123"/>
    </source>
</evidence>
<dbReference type="PIRSF" id="PIRSF036979">
    <property type="entry name" value="Arginase"/>
    <property type="match status" value="1"/>
</dbReference>
<evidence type="ECO:0000313" key="13">
    <source>
        <dbReference type="EMBL" id="USG61894.1"/>
    </source>
</evidence>
<evidence type="ECO:0000256" key="4">
    <source>
        <dbReference type="ARBA" id="ARBA00022503"/>
    </source>
</evidence>
<dbReference type="Proteomes" id="UP001056291">
    <property type="component" value="Chromosome"/>
</dbReference>
<dbReference type="NCBIfam" id="TIGR01229">
    <property type="entry name" value="rocF_arginase"/>
    <property type="match status" value="1"/>
</dbReference>
<name>A0ABY4W9E3_9PROT</name>
<dbReference type="InterPro" id="IPR020855">
    <property type="entry name" value="Ureohydrolase_Mn_BS"/>
</dbReference>
<dbReference type="PRINTS" id="PR00116">
    <property type="entry name" value="ARGINASE"/>
</dbReference>
<dbReference type="EMBL" id="CP098747">
    <property type="protein sequence ID" value="USG61894.1"/>
    <property type="molecule type" value="Genomic_DNA"/>
</dbReference>
<dbReference type="PROSITE" id="PS51409">
    <property type="entry name" value="ARGINASE_2"/>
    <property type="match status" value="1"/>
</dbReference>
<evidence type="ECO:0000256" key="8">
    <source>
        <dbReference type="ARBA" id="ARBA00047391"/>
    </source>
</evidence>
<dbReference type="RefSeq" id="WP_251935275.1">
    <property type="nucleotide sequence ID" value="NZ_CP098747.1"/>
</dbReference>
<accession>A0ABY4W9E3</accession>
<dbReference type="InterPro" id="IPR006035">
    <property type="entry name" value="Ureohydrolase"/>
</dbReference>
<dbReference type="PANTHER" id="PTHR43782:SF3">
    <property type="entry name" value="ARGINASE"/>
    <property type="match status" value="1"/>
</dbReference>
<evidence type="ECO:0000256" key="7">
    <source>
        <dbReference type="ARBA" id="ARBA00023211"/>
    </source>
</evidence>
<keyword evidence="4 12" id="KW-0056">Arginine metabolism</keyword>
<organism evidence="13 14">
    <name type="scientific">Sneathiella marina</name>
    <dbReference type="NCBI Taxonomy" id="2950108"/>
    <lineage>
        <taxon>Bacteria</taxon>
        <taxon>Pseudomonadati</taxon>
        <taxon>Pseudomonadota</taxon>
        <taxon>Alphaproteobacteria</taxon>
        <taxon>Sneathiellales</taxon>
        <taxon>Sneathiellaceae</taxon>
        <taxon>Sneathiella</taxon>
    </lineage>
</organism>
<evidence type="ECO:0000256" key="5">
    <source>
        <dbReference type="ARBA" id="ARBA00022723"/>
    </source>
</evidence>
<dbReference type="GO" id="GO:0004053">
    <property type="term" value="F:arginase activity"/>
    <property type="evidence" value="ECO:0007669"/>
    <property type="project" value="UniProtKB-EC"/>
</dbReference>
<evidence type="ECO:0000256" key="10">
    <source>
        <dbReference type="PROSITE-ProRule" id="PRU00742"/>
    </source>
</evidence>
<evidence type="ECO:0000256" key="9">
    <source>
        <dbReference type="NCBIfam" id="TIGR01229"/>
    </source>
</evidence>
<dbReference type="PANTHER" id="PTHR43782">
    <property type="entry name" value="ARGINASE"/>
    <property type="match status" value="1"/>
</dbReference>
<gene>
    <name evidence="13" type="primary">rocF</name>
    <name evidence="13" type="ORF">NBZ79_02765</name>
</gene>
<evidence type="ECO:0000256" key="2">
    <source>
        <dbReference type="ARBA" id="ARBA00012168"/>
    </source>
</evidence>
<evidence type="ECO:0000256" key="12">
    <source>
        <dbReference type="RuleBase" id="RU361159"/>
    </source>
</evidence>
<keyword evidence="7 12" id="KW-0464">Manganese</keyword>
<dbReference type="CDD" id="cd09989">
    <property type="entry name" value="Arginase"/>
    <property type="match status" value="1"/>
</dbReference>
<comment type="catalytic activity">
    <reaction evidence="8 12">
        <text>L-arginine + H2O = urea + L-ornithine</text>
        <dbReference type="Rhea" id="RHEA:20569"/>
        <dbReference type="ChEBI" id="CHEBI:15377"/>
        <dbReference type="ChEBI" id="CHEBI:16199"/>
        <dbReference type="ChEBI" id="CHEBI:32682"/>
        <dbReference type="ChEBI" id="CHEBI:46911"/>
        <dbReference type="EC" id="3.5.3.1"/>
    </reaction>
</comment>
<dbReference type="SUPFAM" id="SSF52768">
    <property type="entry name" value="Arginase/deacetylase"/>
    <property type="match status" value="1"/>
</dbReference>
<protein>
    <recommendedName>
        <fullName evidence="3 9">Arginase</fullName>
        <ecNumber evidence="2 9">3.5.3.1</ecNumber>
    </recommendedName>
</protein>
<proteinExistence type="inferred from homology"/>
<dbReference type="InterPro" id="IPR023696">
    <property type="entry name" value="Ureohydrolase_dom_sf"/>
</dbReference>
<dbReference type="Gene3D" id="3.40.800.10">
    <property type="entry name" value="Ureohydrolase domain"/>
    <property type="match status" value="1"/>
</dbReference>
<dbReference type="Pfam" id="PF00491">
    <property type="entry name" value="Arginase"/>
    <property type="match status" value="1"/>
</dbReference>
<evidence type="ECO:0000313" key="14">
    <source>
        <dbReference type="Proteomes" id="UP001056291"/>
    </source>
</evidence>
<comment type="similarity">
    <text evidence="10 11">Belongs to the arginase family.</text>
</comment>
<evidence type="ECO:0000256" key="1">
    <source>
        <dbReference type="ARBA" id="ARBA00005098"/>
    </source>
</evidence>
<keyword evidence="6 11" id="KW-0378">Hydrolase</keyword>
<evidence type="ECO:0000256" key="6">
    <source>
        <dbReference type="ARBA" id="ARBA00022801"/>
    </source>
</evidence>
<dbReference type="InterPro" id="IPR014033">
    <property type="entry name" value="Arginase"/>
</dbReference>
<comment type="pathway">
    <text evidence="1">Nitrogen metabolism; urea cycle; L-ornithine and urea from L-arginine: step 1/1.</text>
</comment>
<comment type="cofactor">
    <cofactor evidence="12">
        <name>Mn(2+)</name>
        <dbReference type="ChEBI" id="CHEBI:29035"/>
    </cofactor>
    <text evidence="12">Binds 2 manganese ions per subunit.</text>
</comment>
<sequence>MTIHKSIALIGAPADTGGRQNGCLMGPDALRTAGISDILCNMGYEVDDLGNYNATPTVEITHPNTSVHHLADYAALISMLGAFCRDSLANDQLPIFMGGDHSIAAGFLPSLAQKAADDGCEQFVLWLDAHTDFQTLESTDTGNLHGTPVAYIIGDPAFDGILPSPIRPIKPENICMMGIRSVDPAESARIKNTKIEVHDMRAIDEYGVAQPLKAFLNRVRSAGGRLHVSLDVDFLDPEIAPAVGTTVPGGANFREAHLIMELLHESGLVTSLDISELNPFLDERGRTANLIVDLVASLFGRQVLDRHTRSF</sequence>
<evidence type="ECO:0000256" key="11">
    <source>
        <dbReference type="RuleBase" id="RU003684"/>
    </source>
</evidence>
<dbReference type="PROSITE" id="PS01053">
    <property type="entry name" value="ARGINASE_1"/>
    <property type="match status" value="1"/>
</dbReference>
<keyword evidence="14" id="KW-1185">Reference proteome</keyword>
<keyword evidence="5 12" id="KW-0479">Metal-binding</keyword>